<organism evidence="7 8">
    <name type="scientific">Corynebacterium falsenii</name>
    <dbReference type="NCBI Taxonomy" id="108486"/>
    <lineage>
        <taxon>Bacteria</taxon>
        <taxon>Bacillati</taxon>
        <taxon>Actinomycetota</taxon>
        <taxon>Actinomycetes</taxon>
        <taxon>Mycobacteriales</taxon>
        <taxon>Corynebacteriaceae</taxon>
        <taxon>Corynebacterium</taxon>
    </lineage>
</organism>
<protein>
    <submittedName>
        <fullName evidence="7">Copper resistance protein CopC</fullName>
    </submittedName>
</protein>
<sequence>MRFLGNFLTNSSRRHAAAILSAAAFAGASSIGFAAPALAHDAVLSSQPEQNETIKQLPHEIILNFSGEPQQGFNTISVSRDGNVLFRGEPRAKGQELILDVPDNVRSEPGEYTVGYQITSSDGHATRGGYQFTVDNPDSSAAAEGSDDAKADTTATSTEGEQGESNSSVPSWLLPVGGIVVIAGALVLAIKRYRDIKKD</sequence>
<dbReference type="GO" id="GO:0046688">
    <property type="term" value="P:response to copper ion"/>
    <property type="evidence" value="ECO:0007669"/>
    <property type="project" value="InterPro"/>
</dbReference>
<feature type="domain" description="CopC" evidence="6">
    <location>
        <begin position="40"/>
        <end position="134"/>
    </location>
</feature>
<dbReference type="AlphaFoldDB" id="A0A418Q8H5"/>
<feature type="region of interest" description="Disordered" evidence="3">
    <location>
        <begin position="133"/>
        <end position="169"/>
    </location>
</feature>
<evidence type="ECO:0000313" key="7">
    <source>
        <dbReference type="EMBL" id="RIX35732.1"/>
    </source>
</evidence>
<keyword evidence="4" id="KW-1133">Transmembrane helix</keyword>
<dbReference type="InterPro" id="IPR007348">
    <property type="entry name" value="CopC_dom"/>
</dbReference>
<feature type="chain" id="PRO_5038558772" evidence="5">
    <location>
        <begin position="35"/>
        <end position="199"/>
    </location>
</feature>
<dbReference type="OrthoDB" id="5242236at2"/>
<evidence type="ECO:0000313" key="8">
    <source>
        <dbReference type="Proteomes" id="UP000285278"/>
    </source>
</evidence>
<dbReference type="Gene3D" id="2.60.40.1220">
    <property type="match status" value="1"/>
</dbReference>
<dbReference type="STRING" id="1451189.CFAL_05970"/>
<feature type="compositionally biased region" description="Polar residues" evidence="3">
    <location>
        <begin position="157"/>
        <end position="169"/>
    </location>
</feature>
<keyword evidence="1 5" id="KW-0732">Signal</keyword>
<dbReference type="InterPro" id="IPR014755">
    <property type="entry name" value="Cu-Rt/internalin_Ig-like"/>
</dbReference>
<dbReference type="InterPro" id="IPR014756">
    <property type="entry name" value="Ig_E-set"/>
</dbReference>
<accession>A0A418Q8H5</accession>
<evidence type="ECO:0000256" key="5">
    <source>
        <dbReference type="SAM" id="SignalP"/>
    </source>
</evidence>
<keyword evidence="4" id="KW-0812">Transmembrane</keyword>
<evidence type="ECO:0000256" key="2">
    <source>
        <dbReference type="ARBA" id="ARBA00023008"/>
    </source>
</evidence>
<reference evidence="7 8" key="1">
    <citation type="submission" date="2018-09" db="EMBL/GenBank/DDBJ databases">
        <title>Optimization and identification of Corynebacterium falsenii FN1-14 from fish paste.</title>
        <authorList>
            <person name="Daroonpunt R."/>
            <person name="Tanasupawat S."/>
        </authorList>
    </citation>
    <scope>NUCLEOTIDE SEQUENCE [LARGE SCALE GENOMIC DNA]</scope>
    <source>
        <strain evidence="7 8">FN1-14</strain>
    </source>
</reference>
<evidence type="ECO:0000256" key="3">
    <source>
        <dbReference type="SAM" id="MobiDB-lite"/>
    </source>
</evidence>
<gene>
    <name evidence="7" type="ORF">D3M95_04320</name>
</gene>
<feature type="transmembrane region" description="Helical" evidence="4">
    <location>
        <begin position="172"/>
        <end position="190"/>
    </location>
</feature>
<evidence type="ECO:0000256" key="1">
    <source>
        <dbReference type="ARBA" id="ARBA00022729"/>
    </source>
</evidence>
<dbReference type="SUPFAM" id="SSF81296">
    <property type="entry name" value="E set domains"/>
    <property type="match status" value="1"/>
</dbReference>
<dbReference type="GO" id="GO:0042597">
    <property type="term" value="C:periplasmic space"/>
    <property type="evidence" value="ECO:0007669"/>
    <property type="project" value="InterPro"/>
</dbReference>
<dbReference type="Pfam" id="PF04234">
    <property type="entry name" value="CopC"/>
    <property type="match status" value="1"/>
</dbReference>
<comment type="caution">
    <text evidence="7">The sequence shown here is derived from an EMBL/GenBank/DDBJ whole genome shotgun (WGS) entry which is preliminary data.</text>
</comment>
<dbReference type="Proteomes" id="UP000285278">
    <property type="component" value="Unassembled WGS sequence"/>
</dbReference>
<dbReference type="RefSeq" id="WP_119664506.1">
    <property type="nucleotide sequence ID" value="NZ_QXJK01000003.1"/>
</dbReference>
<feature type="signal peptide" evidence="5">
    <location>
        <begin position="1"/>
        <end position="34"/>
    </location>
</feature>
<evidence type="ECO:0000259" key="6">
    <source>
        <dbReference type="Pfam" id="PF04234"/>
    </source>
</evidence>
<keyword evidence="8" id="KW-1185">Reference proteome</keyword>
<keyword evidence="2" id="KW-0186">Copper</keyword>
<name>A0A418Q8H5_9CORY</name>
<evidence type="ECO:0000256" key="4">
    <source>
        <dbReference type="SAM" id="Phobius"/>
    </source>
</evidence>
<dbReference type="GO" id="GO:0005507">
    <property type="term" value="F:copper ion binding"/>
    <property type="evidence" value="ECO:0007669"/>
    <property type="project" value="InterPro"/>
</dbReference>
<proteinExistence type="predicted"/>
<keyword evidence="4" id="KW-0472">Membrane</keyword>
<dbReference type="EMBL" id="QXJK01000003">
    <property type="protein sequence ID" value="RIX35732.1"/>
    <property type="molecule type" value="Genomic_DNA"/>
</dbReference>